<dbReference type="EMBL" id="CAJVQC010000945">
    <property type="protein sequence ID" value="CAG8484260.1"/>
    <property type="molecule type" value="Genomic_DNA"/>
</dbReference>
<evidence type="ECO:0000313" key="1">
    <source>
        <dbReference type="EMBL" id="CAG8484260.1"/>
    </source>
</evidence>
<organism evidence="1 2">
    <name type="scientific">Racocetra persica</name>
    <dbReference type="NCBI Taxonomy" id="160502"/>
    <lineage>
        <taxon>Eukaryota</taxon>
        <taxon>Fungi</taxon>
        <taxon>Fungi incertae sedis</taxon>
        <taxon>Mucoromycota</taxon>
        <taxon>Glomeromycotina</taxon>
        <taxon>Glomeromycetes</taxon>
        <taxon>Diversisporales</taxon>
        <taxon>Gigasporaceae</taxon>
        <taxon>Racocetra</taxon>
    </lineage>
</organism>
<proteinExistence type="predicted"/>
<evidence type="ECO:0000313" key="2">
    <source>
        <dbReference type="Proteomes" id="UP000789920"/>
    </source>
</evidence>
<dbReference type="Proteomes" id="UP000789920">
    <property type="component" value="Unassembled WGS sequence"/>
</dbReference>
<reference evidence="1" key="1">
    <citation type="submission" date="2021-06" db="EMBL/GenBank/DDBJ databases">
        <authorList>
            <person name="Kallberg Y."/>
            <person name="Tangrot J."/>
            <person name="Rosling A."/>
        </authorList>
    </citation>
    <scope>NUCLEOTIDE SEQUENCE</scope>
    <source>
        <strain evidence="1">MA461A</strain>
    </source>
</reference>
<feature type="non-terminal residue" evidence="1">
    <location>
        <position position="1"/>
    </location>
</feature>
<accession>A0ACA9KQ54</accession>
<sequence>NEQYKLELILGEISYGPFNETYKHTFEDRIKLNKEAKDSLDKMNCEYDKESIEDEDDEDDESDNSDYDKSEDDSSEIESETSETENN</sequence>
<protein>
    <submittedName>
        <fullName evidence="1">16333_t:CDS:1</fullName>
    </submittedName>
</protein>
<keyword evidence="2" id="KW-1185">Reference proteome</keyword>
<comment type="caution">
    <text evidence="1">The sequence shown here is derived from an EMBL/GenBank/DDBJ whole genome shotgun (WGS) entry which is preliminary data.</text>
</comment>
<name>A0ACA9KQ54_9GLOM</name>
<gene>
    <name evidence="1" type="ORF">RPERSI_LOCUS1114</name>
</gene>